<feature type="transmembrane region" description="Helical" evidence="1">
    <location>
        <begin position="12"/>
        <end position="34"/>
    </location>
</feature>
<feature type="transmembrane region" description="Helical" evidence="1">
    <location>
        <begin position="85"/>
        <end position="103"/>
    </location>
</feature>
<feature type="transmembrane region" description="Helical" evidence="1">
    <location>
        <begin position="245"/>
        <end position="267"/>
    </location>
</feature>
<evidence type="ECO:0000313" key="3">
    <source>
        <dbReference type="EMBL" id="SQA75640.1"/>
    </source>
</evidence>
<feature type="transmembrane region" description="Helical" evidence="1">
    <location>
        <begin position="145"/>
        <end position="170"/>
    </location>
</feature>
<sequence length="281" mass="32574">MTATDLKNNYRNIRIVVLCFAIYILLKWFSPFLIVLDYDFIQILIPFIISGIVIFPIVVIGYKLLGDKGNYLQVLGIKGNIKEGLVAGGVLFLAAWVFSLFPLSFLQNLMYVKSLFYIFINIFVVELCTRAFFFRKISSYTKWGFFRIILFYIAIYLAVAIVTISVILLFNKDILSGISSYFKLMQIFSIDVLLQEILSVIGIFLMLLLTEIFLFWLYMEWNFNFWVVVFAHLVLTLANDLTFEFLSIEIPISILLIATGVIGTVLYKQRKGLPLEVKRFW</sequence>
<evidence type="ECO:0000313" key="2">
    <source>
        <dbReference type="EMBL" id="ATA84579.1"/>
    </source>
</evidence>
<keyword evidence="1" id="KW-1133">Transmembrane helix</keyword>
<evidence type="ECO:0000313" key="5">
    <source>
        <dbReference type="Proteomes" id="UP000249902"/>
    </source>
</evidence>
<dbReference type="KEGG" id="cspu:CGC55_08700"/>
<keyword evidence="4" id="KW-1185">Reference proteome</keyword>
<reference evidence="4" key="2">
    <citation type="submission" date="2017-06" db="EMBL/GenBank/DDBJ databases">
        <title>Capnocytophaga spp. assemblies.</title>
        <authorList>
            <person name="Gulvik C.A."/>
        </authorList>
    </citation>
    <scope>NUCLEOTIDE SEQUENCE [LARGE SCALE GENOMIC DNA]</scope>
    <source>
        <strain evidence="4">KC1668</strain>
    </source>
</reference>
<dbReference type="Proteomes" id="UP000249902">
    <property type="component" value="Unassembled WGS sequence"/>
</dbReference>
<evidence type="ECO:0008006" key="6">
    <source>
        <dbReference type="Google" id="ProtNLM"/>
    </source>
</evidence>
<dbReference type="RefSeq" id="WP_002677710.1">
    <property type="nucleotide sequence ID" value="NZ_CP022385.1"/>
</dbReference>
<proteinExistence type="predicted"/>
<accession>A0AAX2IC94</accession>
<feature type="transmembrane region" description="Helical" evidence="1">
    <location>
        <begin position="40"/>
        <end position="65"/>
    </location>
</feature>
<protein>
    <recommendedName>
        <fullName evidence="6">CPBP family intramembrane metalloprotease</fullName>
    </recommendedName>
</protein>
<gene>
    <name evidence="2" type="ORF">CGC55_08700</name>
    <name evidence="3" type="ORF">NCTC11653_01552</name>
</gene>
<dbReference type="EMBL" id="UAVP01000008">
    <property type="protein sequence ID" value="SQA75640.1"/>
    <property type="molecule type" value="Genomic_DNA"/>
</dbReference>
<feature type="transmembrane region" description="Helical" evidence="1">
    <location>
        <begin position="115"/>
        <end position="133"/>
    </location>
</feature>
<evidence type="ECO:0000313" key="4">
    <source>
        <dbReference type="Proteomes" id="UP000217301"/>
    </source>
</evidence>
<reference evidence="3 5" key="3">
    <citation type="submission" date="2018-06" db="EMBL/GenBank/DDBJ databases">
        <authorList>
            <consortium name="Pathogen Informatics"/>
            <person name="Doyle S."/>
        </authorList>
    </citation>
    <scope>NUCLEOTIDE SEQUENCE [LARGE SCALE GENOMIC DNA]</scope>
    <source>
        <strain evidence="3 5">NCTC11653</strain>
    </source>
</reference>
<dbReference type="Proteomes" id="UP000217301">
    <property type="component" value="Chromosome"/>
</dbReference>
<organism evidence="3 5">
    <name type="scientific">Capnocytophaga sputigena</name>
    <dbReference type="NCBI Taxonomy" id="1019"/>
    <lineage>
        <taxon>Bacteria</taxon>
        <taxon>Pseudomonadati</taxon>
        <taxon>Bacteroidota</taxon>
        <taxon>Flavobacteriia</taxon>
        <taxon>Flavobacteriales</taxon>
        <taxon>Flavobacteriaceae</taxon>
        <taxon>Capnocytophaga</taxon>
    </lineage>
</organism>
<reference evidence="2" key="1">
    <citation type="journal article" date="2017" name="Genome Announc.">
        <title>Twelve Complete Reference Genomes of Clinical Isolates in the Capnocytophaga Genus.</title>
        <authorList>
            <person name="Villarma A."/>
            <person name="Gulvik C.A."/>
            <person name="Rowe L.A."/>
            <person name="Sheth M."/>
            <person name="Juieng P."/>
            <person name="Nicholson A.C."/>
            <person name="Loparev V.N."/>
            <person name="McQuiston J.R."/>
        </authorList>
    </citation>
    <scope>NUCLEOTIDE SEQUENCE</scope>
    <source>
        <strain evidence="2">KC1668</strain>
    </source>
</reference>
<feature type="transmembrane region" description="Helical" evidence="1">
    <location>
        <begin position="190"/>
        <end position="209"/>
    </location>
</feature>
<feature type="transmembrane region" description="Helical" evidence="1">
    <location>
        <begin position="221"/>
        <end position="239"/>
    </location>
</feature>
<dbReference type="AlphaFoldDB" id="A0AAX2IC94"/>
<evidence type="ECO:0000256" key="1">
    <source>
        <dbReference type="SAM" id="Phobius"/>
    </source>
</evidence>
<keyword evidence="1" id="KW-0812">Transmembrane</keyword>
<name>A0AAX2IC94_CAPSP</name>
<keyword evidence="1" id="KW-0472">Membrane</keyword>
<dbReference type="EMBL" id="CP022385">
    <property type="protein sequence ID" value="ATA84579.1"/>
    <property type="molecule type" value="Genomic_DNA"/>
</dbReference>